<proteinExistence type="predicted"/>
<dbReference type="CDD" id="cd00130">
    <property type="entry name" value="PAS"/>
    <property type="match status" value="1"/>
</dbReference>
<dbReference type="InterPro" id="IPR013655">
    <property type="entry name" value="PAS_fold_3"/>
</dbReference>
<dbReference type="STRING" id="477680.SAMN05421788_10462"/>
<dbReference type="AlphaFoldDB" id="A0A1N7PUK0"/>
<dbReference type="PROSITE" id="PS50112">
    <property type="entry name" value="PAS"/>
    <property type="match status" value="1"/>
</dbReference>
<dbReference type="Gene3D" id="3.30.450.20">
    <property type="entry name" value="PAS domain"/>
    <property type="match status" value="1"/>
</dbReference>
<feature type="domain" description="PAS" evidence="1">
    <location>
        <begin position="27"/>
        <end position="78"/>
    </location>
</feature>
<name>A0A1N7PUK0_9BACT</name>
<dbReference type="InterPro" id="IPR035965">
    <property type="entry name" value="PAS-like_dom_sf"/>
</dbReference>
<dbReference type="EMBL" id="FTOR01000004">
    <property type="protein sequence ID" value="SIT14220.1"/>
    <property type="molecule type" value="Genomic_DNA"/>
</dbReference>
<evidence type="ECO:0000313" key="3">
    <source>
        <dbReference type="Proteomes" id="UP000186917"/>
    </source>
</evidence>
<dbReference type="Proteomes" id="UP000186917">
    <property type="component" value="Unassembled WGS sequence"/>
</dbReference>
<dbReference type="SUPFAM" id="SSF55785">
    <property type="entry name" value="PYP-like sensor domain (PAS domain)"/>
    <property type="match status" value="1"/>
</dbReference>
<protein>
    <submittedName>
        <fullName evidence="2">PAS domain S-box-containing protein</fullName>
    </submittedName>
</protein>
<dbReference type="NCBIfam" id="TIGR00229">
    <property type="entry name" value="sensory_box"/>
    <property type="match status" value="1"/>
</dbReference>
<dbReference type="InterPro" id="IPR000014">
    <property type="entry name" value="PAS"/>
</dbReference>
<dbReference type="Pfam" id="PF08447">
    <property type="entry name" value="PAS_3"/>
    <property type="match status" value="1"/>
</dbReference>
<sequence>MAEIARPTPINKEVVWDKSKIIMSKTDPYGVIEYANEAFIEVSGYEEHELMGKPHNIIRHPDMPRVVFKVLWDYLKKGKNIHAIVKNLSKSGRYYWVITDFEVKTNAKGIIINYYSRRRAAPPEVVQKFVEPLYEKLLLIETASGMEASEKYLVGFLEERGKTYNEFIEDIITEGMPREDKQPEEKKGFFSRLFGR</sequence>
<evidence type="ECO:0000259" key="1">
    <source>
        <dbReference type="PROSITE" id="PS50112"/>
    </source>
</evidence>
<organism evidence="2 3">
    <name type="scientific">Filimonas lacunae</name>
    <dbReference type="NCBI Taxonomy" id="477680"/>
    <lineage>
        <taxon>Bacteria</taxon>
        <taxon>Pseudomonadati</taxon>
        <taxon>Bacteroidota</taxon>
        <taxon>Chitinophagia</taxon>
        <taxon>Chitinophagales</taxon>
        <taxon>Chitinophagaceae</taxon>
        <taxon>Filimonas</taxon>
    </lineage>
</organism>
<dbReference type="OrthoDB" id="9759607at2"/>
<keyword evidence="3" id="KW-1185">Reference proteome</keyword>
<reference evidence="3" key="1">
    <citation type="submission" date="2017-01" db="EMBL/GenBank/DDBJ databases">
        <authorList>
            <person name="Varghese N."/>
            <person name="Submissions S."/>
        </authorList>
    </citation>
    <scope>NUCLEOTIDE SEQUENCE [LARGE SCALE GENOMIC DNA]</scope>
    <source>
        <strain evidence="3">DSM 21054</strain>
    </source>
</reference>
<gene>
    <name evidence="2" type="ORF">SAMN05421788_10462</name>
</gene>
<evidence type="ECO:0000313" key="2">
    <source>
        <dbReference type="EMBL" id="SIT14220.1"/>
    </source>
</evidence>
<accession>A0A1N7PUK0</accession>